<feature type="non-terminal residue" evidence="1">
    <location>
        <position position="224"/>
    </location>
</feature>
<evidence type="ECO:0000313" key="1">
    <source>
        <dbReference type="EMBL" id="KKK55918.1"/>
    </source>
</evidence>
<organism evidence="1">
    <name type="scientific">marine sediment metagenome</name>
    <dbReference type="NCBI Taxonomy" id="412755"/>
    <lineage>
        <taxon>unclassified sequences</taxon>
        <taxon>metagenomes</taxon>
        <taxon>ecological metagenomes</taxon>
    </lineage>
</organism>
<dbReference type="EMBL" id="LAZR01065258">
    <property type="protein sequence ID" value="KKK55918.1"/>
    <property type="molecule type" value="Genomic_DNA"/>
</dbReference>
<reference evidence="1" key="1">
    <citation type="journal article" date="2015" name="Nature">
        <title>Complex archaea that bridge the gap between prokaryotes and eukaryotes.</title>
        <authorList>
            <person name="Spang A."/>
            <person name="Saw J.H."/>
            <person name="Jorgensen S.L."/>
            <person name="Zaremba-Niedzwiedzka K."/>
            <person name="Martijn J."/>
            <person name="Lind A.E."/>
            <person name="van Eijk R."/>
            <person name="Schleper C."/>
            <person name="Guy L."/>
            <person name="Ettema T.J."/>
        </authorList>
    </citation>
    <scope>NUCLEOTIDE SEQUENCE</scope>
</reference>
<dbReference type="PANTHER" id="PTHR35580:SF1">
    <property type="entry name" value="PHYTASE-LIKE DOMAIN-CONTAINING PROTEIN"/>
    <property type="match status" value="1"/>
</dbReference>
<sequence length="224" mass="25183">MKFFRINVLILMIIIFNYNSTALSNDNTQLQHSDFEFSRNSSLEIDSSIKIDQSNFRNSESLFDIAEDKDGNYILAIRISDQFGLGSGDSHADSFIVKYDSDFEEVLCSYPVIGSDYDSIHGLVVDNDNNIVAAIETSSNDLKVEKGSEINYSGGGQDIYLLKISDNCEFMWGFYWGGNRDDTNTRIDVDDQNNLILTGRTASLNFPLKNALMTSRFGDFDGFV</sequence>
<gene>
    <name evidence="1" type="ORF">LCGC14_3069750</name>
</gene>
<dbReference type="InterPro" id="IPR052918">
    <property type="entry name" value="Motility_Chemotaxis_Reg"/>
</dbReference>
<accession>A0A0F8WH53</accession>
<proteinExistence type="predicted"/>
<dbReference type="PANTHER" id="PTHR35580">
    <property type="entry name" value="CELL SURFACE GLYCOPROTEIN (S-LAYER PROTEIN)-LIKE PROTEIN"/>
    <property type="match status" value="1"/>
</dbReference>
<name>A0A0F8WH53_9ZZZZ</name>
<dbReference type="AlphaFoldDB" id="A0A0F8WH53"/>
<comment type="caution">
    <text evidence="1">The sequence shown here is derived from an EMBL/GenBank/DDBJ whole genome shotgun (WGS) entry which is preliminary data.</text>
</comment>
<protein>
    <submittedName>
        <fullName evidence="1">Uncharacterized protein</fullName>
    </submittedName>
</protein>